<evidence type="ECO:0000256" key="2">
    <source>
        <dbReference type="ARBA" id="ARBA00022475"/>
    </source>
</evidence>
<proteinExistence type="predicted"/>
<feature type="transmembrane region" description="Helical" evidence="6">
    <location>
        <begin position="319"/>
        <end position="341"/>
    </location>
</feature>
<dbReference type="Proteomes" id="UP001219862">
    <property type="component" value="Unassembled WGS sequence"/>
</dbReference>
<keyword evidence="8" id="KW-1185">Reference proteome</keyword>
<feature type="transmembrane region" description="Helical" evidence="6">
    <location>
        <begin position="277"/>
        <end position="298"/>
    </location>
</feature>
<feature type="transmembrane region" description="Helical" evidence="6">
    <location>
        <begin position="353"/>
        <end position="377"/>
    </location>
</feature>
<comment type="subcellular location">
    <subcellularLocation>
        <location evidence="1">Cell membrane</location>
        <topology evidence="1">Multi-pass membrane protein</topology>
    </subcellularLocation>
</comment>
<keyword evidence="2" id="KW-1003">Cell membrane</keyword>
<keyword evidence="3 6" id="KW-0812">Transmembrane</keyword>
<keyword evidence="5 6" id="KW-0472">Membrane</keyword>
<feature type="transmembrane region" description="Helical" evidence="6">
    <location>
        <begin position="195"/>
        <end position="217"/>
    </location>
</feature>
<dbReference type="InterPro" id="IPR050833">
    <property type="entry name" value="Poly_Biosynth_Transport"/>
</dbReference>
<feature type="transmembrane region" description="Helical" evidence="6">
    <location>
        <begin position="50"/>
        <end position="70"/>
    </location>
</feature>
<accession>A0ABT5KQN7</accession>
<feature type="transmembrane region" description="Helical" evidence="6">
    <location>
        <begin position="138"/>
        <end position="155"/>
    </location>
</feature>
<dbReference type="RefSeq" id="WP_273595217.1">
    <property type="nucleotide sequence ID" value="NZ_JAQQXS010000002.1"/>
</dbReference>
<comment type="caution">
    <text evidence="7">The sequence shown here is derived from an EMBL/GenBank/DDBJ whole genome shotgun (WGS) entry which is preliminary data.</text>
</comment>
<evidence type="ECO:0000256" key="1">
    <source>
        <dbReference type="ARBA" id="ARBA00004651"/>
    </source>
</evidence>
<dbReference type="InterPro" id="IPR002797">
    <property type="entry name" value="Polysacc_synth"/>
</dbReference>
<evidence type="ECO:0000313" key="8">
    <source>
        <dbReference type="Proteomes" id="UP001219862"/>
    </source>
</evidence>
<evidence type="ECO:0000313" key="7">
    <source>
        <dbReference type="EMBL" id="MDC8784102.1"/>
    </source>
</evidence>
<dbReference type="Pfam" id="PF01943">
    <property type="entry name" value="Polysacc_synt"/>
    <property type="match status" value="1"/>
</dbReference>
<name>A0ABT5KQN7_9BURK</name>
<organism evidence="7 8">
    <name type="scientific">Roseateles koreensis</name>
    <dbReference type="NCBI Taxonomy" id="2987526"/>
    <lineage>
        <taxon>Bacteria</taxon>
        <taxon>Pseudomonadati</taxon>
        <taxon>Pseudomonadota</taxon>
        <taxon>Betaproteobacteria</taxon>
        <taxon>Burkholderiales</taxon>
        <taxon>Sphaerotilaceae</taxon>
        <taxon>Roseateles</taxon>
    </lineage>
</organism>
<feature type="transmembrane region" description="Helical" evidence="6">
    <location>
        <begin position="384"/>
        <end position="403"/>
    </location>
</feature>
<feature type="transmembrane region" description="Helical" evidence="6">
    <location>
        <begin position="98"/>
        <end position="118"/>
    </location>
</feature>
<feature type="transmembrane region" description="Helical" evidence="6">
    <location>
        <begin position="409"/>
        <end position="431"/>
    </location>
</feature>
<keyword evidence="4 6" id="KW-1133">Transmembrane helix</keyword>
<dbReference type="EMBL" id="JAQQXS010000002">
    <property type="protein sequence ID" value="MDC8784102.1"/>
    <property type="molecule type" value="Genomic_DNA"/>
</dbReference>
<evidence type="ECO:0000256" key="3">
    <source>
        <dbReference type="ARBA" id="ARBA00022692"/>
    </source>
</evidence>
<dbReference type="PANTHER" id="PTHR30250">
    <property type="entry name" value="PST FAMILY PREDICTED COLANIC ACID TRANSPORTER"/>
    <property type="match status" value="1"/>
</dbReference>
<gene>
    <name evidence="7" type="ORF">PRZ01_02715</name>
</gene>
<evidence type="ECO:0000256" key="5">
    <source>
        <dbReference type="ARBA" id="ARBA00023136"/>
    </source>
</evidence>
<reference evidence="7 8" key="1">
    <citation type="submission" date="2022-10" db="EMBL/GenBank/DDBJ databases">
        <title>paucibacter sp. hw8 Genome sequencing.</title>
        <authorList>
            <person name="Park S."/>
        </authorList>
    </citation>
    <scope>NUCLEOTIDE SEQUENCE [LARGE SCALE GENOMIC DNA]</scope>
    <source>
        <strain evidence="8">hw8</strain>
    </source>
</reference>
<dbReference type="PANTHER" id="PTHR30250:SF26">
    <property type="entry name" value="PSMA PROTEIN"/>
    <property type="match status" value="1"/>
</dbReference>
<feature type="transmembrane region" description="Helical" evidence="6">
    <location>
        <begin position="20"/>
        <end position="44"/>
    </location>
</feature>
<feature type="transmembrane region" description="Helical" evidence="6">
    <location>
        <begin position="238"/>
        <end position="257"/>
    </location>
</feature>
<evidence type="ECO:0000256" key="4">
    <source>
        <dbReference type="ARBA" id="ARBA00022989"/>
    </source>
</evidence>
<sequence length="442" mass="48613">MSGVITESSRSRSRRVVQQAGFGIVLRFGSVAATMMATPMMLTLMGSRQFGVWLVLLSVLQWISLFDLGVSAGARNEIARAVASNNPNNVRQAVTTGWWYVMVVSASLFALSALALTLTPAQQWLEQNVFKGVDAGGALWLVLTCACLSFGLGYIQSVFAALEKASAFSLFSLGTNVLFLALLALAKWFSWTSMAHIALLYLVAVVASNLWLIARFFSAYPHYTPRRASFDRTRRASIMNFGLRLFVVQLAALVIFTTSRLMASTLLGPESVVIYDAGFKLFSLITMIHTLIMGTLWSSFTQAYERKEMEWIRRSLIRLVQMMLPVVASCLVMAWIAPWLVSKWLGSSQAASLGFYLLFAAVTAFSCWSNIFAYFLNGIGDTKLQMFSAIIAGLINIPATYLFTVKFELGISGLLLGTLVSLSLFSILGPLKALQLVKKNHV</sequence>
<feature type="transmembrane region" description="Helical" evidence="6">
    <location>
        <begin position="167"/>
        <end position="189"/>
    </location>
</feature>
<protein>
    <submittedName>
        <fullName evidence="7">Oligosaccharide flippase family protein</fullName>
    </submittedName>
</protein>
<evidence type="ECO:0000256" key="6">
    <source>
        <dbReference type="SAM" id="Phobius"/>
    </source>
</evidence>